<feature type="transmembrane region" description="Helical" evidence="2">
    <location>
        <begin position="63"/>
        <end position="85"/>
    </location>
</feature>
<evidence type="ECO:0000313" key="3">
    <source>
        <dbReference type="EMBL" id="GMH26985.1"/>
    </source>
</evidence>
<evidence type="ECO:0000256" key="1">
    <source>
        <dbReference type="SAM" id="MobiDB-lite"/>
    </source>
</evidence>
<proteinExistence type="predicted"/>
<evidence type="ECO:0008006" key="5">
    <source>
        <dbReference type="Google" id="ProtNLM"/>
    </source>
</evidence>
<sequence>MVYHHSLISVRKSTDQSINMAASMGVNESYPTSRQNSQFHKNKKTPNSTNHQKIPDCSRPQSAVVDILVLIAVICAFGFLLYPYVKFTYIKTVEAVDFFFCVVKEEVFKNPVIYGSLGVSMLCATMAAWAFAICTGQKCENPNCRGLRKAAEFDIQLETEEQLKNSNSLVKDPVKMCSFELPRDHHRQLEDKLKKMAPPNGKAVLVFRARCGCSIGRMEVPGPRKSRKIKK</sequence>
<dbReference type="EMBL" id="BSYO01000032">
    <property type="protein sequence ID" value="GMH26985.1"/>
    <property type="molecule type" value="Genomic_DNA"/>
</dbReference>
<feature type="region of interest" description="Disordered" evidence="1">
    <location>
        <begin position="28"/>
        <end position="57"/>
    </location>
</feature>
<protein>
    <recommendedName>
        <fullName evidence="5">60S ribosomal protein L34</fullName>
    </recommendedName>
</protein>
<keyword evidence="2" id="KW-0472">Membrane</keyword>
<dbReference type="Proteomes" id="UP001279734">
    <property type="component" value="Unassembled WGS sequence"/>
</dbReference>
<gene>
    <name evidence="3" type="ORF">Nepgr_028828</name>
</gene>
<dbReference type="PANTHER" id="PTHR46996">
    <property type="entry name" value="OS05G0488500 PROTEIN"/>
    <property type="match status" value="1"/>
</dbReference>
<keyword evidence="2" id="KW-0812">Transmembrane</keyword>
<keyword evidence="2" id="KW-1133">Transmembrane helix</keyword>
<reference evidence="3" key="1">
    <citation type="submission" date="2023-05" db="EMBL/GenBank/DDBJ databases">
        <title>Nepenthes gracilis genome sequencing.</title>
        <authorList>
            <person name="Fukushima K."/>
        </authorList>
    </citation>
    <scope>NUCLEOTIDE SEQUENCE</scope>
    <source>
        <strain evidence="3">SING2019-196</strain>
    </source>
</reference>
<organism evidence="3 4">
    <name type="scientific">Nepenthes gracilis</name>
    <name type="common">Slender pitcher plant</name>
    <dbReference type="NCBI Taxonomy" id="150966"/>
    <lineage>
        <taxon>Eukaryota</taxon>
        <taxon>Viridiplantae</taxon>
        <taxon>Streptophyta</taxon>
        <taxon>Embryophyta</taxon>
        <taxon>Tracheophyta</taxon>
        <taxon>Spermatophyta</taxon>
        <taxon>Magnoliopsida</taxon>
        <taxon>eudicotyledons</taxon>
        <taxon>Gunneridae</taxon>
        <taxon>Pentapetalae</taxon>
        <taxon>Caryophyllales</taxon>
        <taxon>Nepenthaceae</taxon>
        <taxon>Nepenthes</taxon>
    </lineage>
</organism>
<feature type="transmembrane region" description="Helical" evidence="2">
    <location>
        <begin position="112"/>
        <end position="133"/>
    </location>
</feature>
<keyword evidence="4" id="KW-1185">Reference proteome</keyword>
<evidence type="ECO:0000313" key="4">
    <source>
        <dbReference type="Proteomes" id="UP001279734"/>
    </source>
</evidence>
<accession>A0AAD3Y4A6</accession>
<dbReference type="AlphaFoldDB" id="A0AAD3Y4A6"/>
<name>A0AAD3Y4A6_NEPGR</name>
<dbReference type="PANTHER" id="PTHR46996:SF4">
    <property type="entry name" value="RIBOSOMAL PROTEIN L34E SUPERFAMILY PROTEIN"/>
    <property type="match status" value="1"/>
</dbReference>
<feature type="compositionally biased region" description="Polar residues" evidence="1">
    <location>
        <begin position="29"/>
        <end position="52"/>
    </location>
</feature>
<comment type="caution">
    <text evidence="3">The sequence shown here is derived from an EMBL/GenBank/DDBJ whole genome shotgun (WGS) entry which is preliminary data.</text>
</comment>
<evidence type="ECO:0000256" key="2">
    <source>
        <dbReference type="SAM" id="Phobius"/>
    </source>
</evidence>